<accession>A0AAX6QGU6</accession>
<dbReference type="RefSeq" id="XP_021106739.1">
    <property type="nucleotide sequence ID" value="XM_021251080.1"/>
</dbReference>
<feature type="coiled-coil region" evidence="1">
    <location>
        <begin position="458"/>
        <end position="485"/>
    </location>
</feature>
<evidence type="ECO:0000313" key="7">
    <source>
        <dbReference type="RefSeq" id="XP_021106739.1"/>
    </source>
</evidence>
<dbReference type="InterPro" id="IPR040171">
    <property type="entry name" value="USBP1-like"/>
</dbReference>
<dbReference type="AlphaFoldDB" id="A0AAX6QGU6"/>
<feature type="region of interest" description="Disordered" evidence="2">
    <location>
        <begin position="360"/>
        <end position="382"/>
    </location>
</feature>
<protein>
    <submittedName>
        <fullName evidence="5 6">Usher syndrome type-1C protein-binding protein 1 isoform X1</fullName>
    </submittedName>
</protein>
<sequence length="661" mass="70098">MSARATRPRSRRGRHAPPGELDPVAESSEEGEVASGSSGPGPALPGSSGPQQLGPAAESGSQGPGSRASKEASEDVDGSLAPTPEGAQLLAGDTIQHPEMAAPQAGGTFSPACGAPDVFQTLQSALASLEAAAAAWRPQLLSGPGPGEVAGRAEGMPGPWQEVAYLAEKNAWLRLALDTREDTLAHMRAESDTLRQEVQELQDSLRRLESTPAPSRSHASGPGSNWSSSAAARESGGPRGPSPAHPLLRRLRSHPSAHTLGPRVLEGQEEQLRGSVEKLKGLNRLLLAALQGAKGRCEALSMRLGCREAEATALRLALQYSEDCEAAYGALLTLREASATAPSGDLQAAQEEARRLLARDGAASGGGAAQPSPAGSSVDTPTPQEVATQLLGYIWHLQEHRALLKFPPEPGPTLAPRPTTPHLDTLVQAVLEAQPGTALPRLEKTKIQQDLVATRETLADLVLQLQLARREKRALELREAALRAQAPALLLLLGQLRWERAQLGPEDSSSGDSSAGDSSEDEEAWPQQGLASGMDGGPECRAWDQEKLAQDLALSLSRAQGLQEQLRSLRAQLEQVAQRGRAGRAQSAELSAELCRAHRALVLGFRGAHRKQEEQRWKVEKQMAQMEARQAEELARLEATARALGKPRTCPPLPLLGETLL</sequence>
<evidence type="ECO:0000259" key="3">
    <source>
        <dbReference type="Pfam" id="PF10506"/>
    </source>
</evidence>
<evidence type="ECO:0000256" key="1">
    <source>
        <dbReference type="SAM" id="Coils"/>
    </source>
</evidence>
<feature type="region of interest" description="Disordered" evidence="2">
    <location>
        <begin position="207"/>
        <end position="248"/>
    </location>
</feature>
<dbReference type="Pfam" id="PF10506">
    <property type="entry name" value="USHBP1_PDZ-bd"/>
    <property type="match status" value="1"/>
</dbReference>
<evidence type="ECO:0000313" key="5">
    <source>
        <dbReference type="RefSeq" id="XP_004873306.1"/>
    </source>
</evidence>
<evidence type="ECO:0000313" key="4">
    <source>
        <dbReference type="Proteomes" id="UP000694906"/>
    </source>
</evidence>
<feature type="compositionally biased region" description="Polar residues" evidence="2">
    <location>
        <begin position="212"/>
        <end position="230"/>
    </location>
</feature>
<dbReference type="PANTHER" id="PTHR23347:SF5">
    <property type="entry name" value="HARMONIN-BINDING PROTEIN USHBP1"/>
    <property type="match status" value="1"/>
</dbReference>
<evidence type="ECO:0000313" key="6">
    <source>
        <dbReference type="RefSeq" id="XP_004873308.1"/>
    </source>
</evidence>
<proteinExistence type="predicted"/>
<name>A0AAX6QGU6_HETGA</name>
<feature type="region of interest" description="Disordered" evidence="2">
    <location>
        <begin position="1"/>
        <end position="115"/>
    </location>
</feature>
<dbReference type="CTD" id="83878"/>
<dbReference type="RefSeq" id="XP_004873306.1">
    <property type="nucleotide sequence ID" value="XM_004873249.3"/>
</dbReference>
<feature type="compositionally biased region" description="Basic residues" evidence="2">
    <location>
        <begin position="1"/>
        <end position="15"/>
    </location>
</feature>
<keyword evidence="1" id="KW-0175">Coiled coil</keyword>
<feature type="compositionally biased region" description="Low complexity" evidence="2">
    <location>
        <begin position="506"/>
        <end position="517"/>
    </location>
</feature>
<dbReference type="InterPro" id="IPR019536">
    <property type="entry name" value="USHBP1_PDZ-bd"/>
</dbReference>
<evidence type="ECO:0000256" key="2">
    <source>
        <dbReference type="SAM" id="MobiDB-lite"/>
    </source>
</evidence>
<feature type="coiled-coil region" evidence="1">
    <location>
        <begin position="552"/>
        <end position="579"/>
    </location>
</feature>
<organism evidence="4 5">
    <name type="scientific">Heterocephalus glaber</name>
    <name type="common">Naked mole rat</name>
    <dbReference type="NCBI Taxonomy" id="10181"/>
    <lineage>
        <taxon>Eukaryota</taxon>
        <taxon>Metazoa</taxon>
        <taxon>Chordata</taxon>
        <taxon>Craniata</taxon>
        <taxon>Vertebrata</taxon>
        <taxon>Euteleostomi</taxon>
        <taxon>Mammalia</taxon>
        <taxon>Eutheria</taxon>
        <taxon>Euarchontoglires</taxon>
        <taxon>Glires</taxon>
        <taxon>Rodentia</taxon>
        <taxon>Hystricomorpha</taxon>
        <taxon>Bathyergidae</taxon>
        <taxon>Heterocephalus</taxon>
    </lineage>
</organism>
<dbReference type="GeneID" id="101723727"/>
<gene>
    <name evidence="5 6 7" type="primary">Ushbp1</name>
</gene>
<dbReference type="RefSeq" id="XP_004873308.1">
    <property type="nucleotide sequence ID" value="XM_004873251.3"/>
</dbReference>
<feature type="compositionally biased region" description="Low complexity" evidence="2">
    <location>
        <begin position="33"/>
        <end position="50"/>
    </location>
</feature>
<feature type="domain" description="Harmonin-binding protein USHBP1 PDZ-binding" evidence="3">
    <location>
        <begin position="271"/>
        <end position="334"/>
    </location>
</feature>
<dbReference type="KEGG" id="hgl:101723727"/>
<feature type="region of interest" description="Disordered" evidence="2">
    <location>
        <begin position="503"/>
        <end position="540"/>
    </location>
</feature>
<dbReference type="PANTHER" id="PTHR23347">
    <property type="entry name" value="COLORECTAL MUTANT CANCER PROTEIN MCC PROTEIN -RELATED"/>
    <property type="match status" value="1"/>
</dbReference>
<reference evidence="5 6" key="1">
    <citation type="submission" date="2025-04" db="UniProtKB">
        <authorList>
            <consortium name="RefSeq"/>
        </authorList>
    </citation>
    <scope>IDENTIFICATION</scope>
</reference>
<dbReference type="Proteomes" id="UP000694906">
    <property type="component" value="Unplaced"/>
</dbReference>
<keyword evidence="4" id="KW-1185">Reference proteome</keyword>